<dbReference type="PROSITE" id="PS51918">
    <property type="entry name" value="RADICAL_SAM"/>
    <property type="match status" value="1"/>
</dbReference>
<dbReference type="Gene3D" id="3.80.30.20">
    <property type="entry name" value="tm_1862 like domain"/>
    <property type="match status" value="1"/>
</dbReference>
<dbReference type="Gene3D" id="3.40.50.280">
    <property type="entry name" value="Cobalamin-binding domain"/>
    <property type="match status" value="1"/>
</dbReference>
<evidence type="ECO:0000256" key="4">
    <source>
        <dbReference type="ARBA" id="ARBA00022691"/>
    </source>
</evidence>
<keyword evidence="5" id="KW-0479">Metal-binding</keyword>
<dbReference type="SFLD" id="SFLDG01082">
    <property type="entry name" value="B12-binding_domain_containing"/>
    <property type="match status" value="1"/>
</dbReference>
<comment type="cofactor">
    <cofactor evidence="1">
        <name>[4Fe-4S] cluster</name>
        <dbReference type="ChEBI" id="CHEBI:49883"/>
    </cofactor>
</comment>
<gene>
    <name evidence="10" type="ORF">HZI73_05925</name>
</gene>
<evidence type="ECO:0000256" key="5">
    <source>
        <dbReference type="ARBA" id="ARBA00022723"/>
    </source>
</evidence>
<evidence type="ECO:0000259" key="9">
    <source>
        <dbReference type="PROSITE" id="PS51918"/>
    </source>
</evidence>
<proteinExistence type="predicted"/>
<accession>A0A8J8SFN2</accession>
<evidence type="ECO:0000313" key="11">
    <source>
        <dbReference type="Proteomes" id="UP000683246"/>
    </source>
</evidence>
<dbReference type="InterPro" id="IPR006158">
    <property type="entry name" value="Cobalamin-bd"/>
</dbReference>
<dbReference type="PANTHER" id="PTHR43409">
    <property type="entry name" value="ANAEROBIC MAGNESIUM-PROTOPORPHYRIN IX MONOMETHYL ESTER CYCLASE-RELATED"/>
    <property type="match status" value="1"/>
</dbReference>
<organism evidence="10 11">
    <name type="scientific">Vallitalea pronyensis</name>
    <dbReference type="NCBI Taxonomy" id="1348613"/>
    <lineage>
        <taxon>Bacteria</taxon>
        <taxon>Bacillati</taxon>
        <taxon>Bacillota</taxon>
        <taxon>Clostridia</taxon>
        <taxon>Lachnospirales</taxon>
        <taxon>Vallitaleaceae</taxon>
        <taxon>Vallitalea</taxon>
    </lineage>
</organism>
<dbReference type="GO" id="GO:0031419">
    <property type="term" value="F:cobalamin binding"/>
    <property type="evidence" value="ECO:0007669"/>
    <property type="project" value="InterPro"/>
</dbReference>
<dbReference type="CDD" id="cd01335">
    <property type="entry name" value="Radical_SAM"/>
    <property type="match status" value="1"/>
</dbReference>
<dbReference type="SMART" id="SM00729">
    <property type="entry name" value="Elp3"/>
    <property type="match status" value="1"/>
</dbReference>
<keyword evidence="7" id="KW-0411">Iron-sulfur</keyword>
<name>A0A8J8SFN2_9FIRM</name>
<keyword evidence="11" id="KW-1185">Reference proteome</keyword>
<dbReference type="SFLD" id="SFLDS00029">
    <property type="entry name" value="Radical_SAM"/>
    <property type="match status" value="1"/>
</dbReference>
<dbReference type="InterPro" id="IPR034466">
    <property type="entry name" value="Methyltransferase_Class_B"/>
</dbReference>
<evidence type="ECO:0000259" key="8">
    <source>
        <dbReference type="PROSITE" id="PS51332"/>
    </source>
</evidence>
<feature type="domain" description="B12-binding" evidence="8">
    <location>
        <begin position="1"/>
        <end position="137"/>
    </location>
</feature>
<dbReference type="KEGG" id="vpy:HZI73_05925"/>
<protein>
    <submittedName>
        <fullName evidence="10">B12-binding domain-containing radical SAM protein</fullName>
    </submittedName>
</protein>
<evidence type="ECO:0000256" key="3">
    <source>
        <dbReference type="ARBA" id="ARBA00022679"/>
    </source>
</evidence>
<evidence type="ECO:0000256" key="2">
    <source>
        <dbReference type="ARBA" id="ARBA00022603"/>
    </source>
</evidence>
<sequence length="426" mass="50285">MNGPRGNYVYNTYWSKAIQDKIQKNRWKVITPSILLLASIAISERYKVDIIDEDFRDVRVNKHYDIVCIYTVTPTAKRAYGYAKEFSKKGAWILLGGVHATFMQEESMQYCDTLMIGEGDYIFRDFLHDFRKGIQKSIYVQERNQVDMAYSPIPAYHKLQKHEQHLVPIQTARGCSNNCKFCNVNGLYGNTFRHKSRKQIEQELSDVSNLPYAKRVYVTDDNIFSNERHFNRLIDTLKHHHLSWYANTDISFANDERDIISAYKSGLRQVLIGFESVEHHNLYHIDQDNFKYGYLKKYKEYIRKIQSNGIGVTGSFMVGQLHDNQDTFKYLAEFIYDTKLYGANITIVTPYPGTRLFHDMKRKNKILTYNWDYYTIFQPVMALNHLTIDKLNELYLELIMTVNSKAFEKNKLDYFKEIYKEKSKSR</sequence>
<reference evidence="10" key="1">
    <citation type="submission" date="2020-07" db="EMBL/GenBank/DDBJ databases">
        <title>Vallitalea pronyensis genome.</title>
        <authorList>
            <person name="Postec A."/>
        </authorList>
    </citation>
    <scope>NUCLEOTIDE SEQUENCE</scope>
    <source>
        <strain evidence="10">FatNI3</strain>
    </source>
</reference>
<dbReference type="PANTHER" id="PTHR43409:SF7">
    <property type="entry name" value="BLL1977 PROTEIN"/>
    <property type="match status" value="1"/>
</dbReference>
<evidence type="ECO:0000313" key="10">
    <source>
        <dbReference type="EMBL" id="QUI21865.1"/>
    </source>
</evidence>
<dbReference type="RefSeq" id="WP_212697335.1">
    <property type="nucleotide sequence ID" value="NZ_CP058649.1"/>
</dbReference>
<dbReference type="GO" id="GO:0046872">
    <property type="term" value="F:metal ion binding"/>
    <property type="evidence" value="ECO:0007669"/>
    <property type="project" value="UniProtKB-KW"/>
</dbReference>
<dbReference type="InterPro" id="IPR051198">
    <property type="entry name" value="BchE-like"/>
</dbReference>
<dbReference type="SFLD" id="SFLDG01123">
    <property type="entry name" value="methyltransferase_(Class_B)"/>
    <property type="match status" value="1"/>
</dbReference>
<dbReference type="AlphaFoldDB" id="A0A8J8SFN2"/>
<keyword evidence="3" id="KW-0808">Transferase</keyword>
<dbReference type="InterPro" id="IPR023404">
    <property type="entry name" value="rSAM_horseshoe"/>
</dbReference>
<dbReference type="PROSITE" id="PS51332">
    <property type="entry name" value="B12_BINDING"/>
    <property type="match status" value="1"/>
</dbReference>
<dbReference type="GO" id="GO:0003824">
    <property type="term" value="F:catalytic activity"/>
    <property type="evidence" value="ECO:0007669"/>
    <property type="project" value="InterPro"/>
</dbReference>
<evidence type="ECO:0000256" key="6">
    <source>
        <dbReference type="ARBA" id="ARBA00023004"/>
    </source>
</evidence>
<evidence type="ECO:0000256" key="1">
    <source>
        <dbReference type="ARBA" id="ARBA00001966"/>
    </source>
</evidence>
<keyword evidence="2" id="KW-0489">Methyltransferase</keyword>
<feature type="domain" description="Radical SAM core" evidence="9">
    <location>
        <begin position="161"/>
        <end position="386"/>
    </location>
</feature>
<dbReference type="SUPFAM" id="SSF102114">
    <property type="entry name" value="Radical SAM enzymes"/>
    <property type="match status" value="1"/>
</dbReference>
<keyword evidence="6" id="KW-0408">Iron</keyword>
<evidence type="ECO:0000256" key="7">
    <source>
        <dbReference type="ARBA" id="ARBA00023014"/>
    </source>
</evidence>
<dbReference type="Pfam" id="PF04055">
    <property type="entry name" value="Radical_SAM"/>
    <property type="match status" value="1"/>
</dbReference>
<dbReference type="InterPro" id="IPR058240">
    <property type="entry name" value="rSAM_sf"/>
</dbReference>
<keyword evidence="4" id="KW-0949">S-adenosyl-L-methionine</keyword>
<dbReference type="GO" id="GO:0005829">
    <property type="term" value="C:cytosol"/>
    <property type="evidence" value="ECO:0007669"/>
    <property type="project" value="TreeGrafter"/>
</dbReference>
<dbReference type="EMBL" id="CP058649">
    <property type="protein sequence ID" value="QUI21865.1"/>
    <property type="molecule type" value="Genomic_DNA"/>
</dbReference>
<dbReference type="InterPro" id="IPR006638">
    <property type="entry name" value="Elp3/MiaA/NifB-like_rSAM"/>
</dbReference>
<dbReference type="InterPro" id="IPR007197">
    <property type="entry name" value="rSAM"/>
</dbReference>
<dbReference type="Proteomes" id="UP000683246">
    <property type="component" value="Chromosome"/>
</dbReference>
<dbReference type="GO" id="GO:0051539">
    <property type="term" value="F:4 iron, 4 sulfur cluster binding"/>
    <property type="evidence" value="ECO:0007669"/>
    <property type="project" value="UniProtKB-KW"/>
</dbReference>